<accession>A0AAD0LBH7</accession>
<proteinExistence type="predicted"/>
<dbReference type="EMBL" id="CP030750">
    <property type="protein sequence ID" value="AXA25629.1"/>
    <property type="molecule type" value="Genomic_DNA"/>
</dbReference>
<evidence type="ECO:0000313" key="1">
    <source>
        <dbReference type="EMBL" id="AXA25629.1"/>
    </source>
</evidence>
<sequence length="82" mass="9295">MAGCSSAKPERQHQETQECMTYRSMMTAPMAPDAMERLRVGCEGSNEKLDRKAPNIWCRDTQSGFESVSAVFLYLKFLLEKA</sequence>
<dbReference type="Proteomes" id="UP000251617">
    <property type="component" value="Chromosome"/>
</dbReference>
<evidence type="ECO:0000313" key="2">
    <source>
        <dbReference type="Proteomes" id="UP000251617"/>
    </source>
</evidence>
<gene>
    <name evidence="1" type="ORF">C1S65_16465</name>
</gene>
<dbReference type="AlphaFoldDB" id="A0AAD0LBH7"/>
<name>A0AAD0LBH7_PSEPU</name>
<organism evidence="1 2">
    <name type="scientific">Pseudomonas putida</name>
    <name type="common">Arthrobacter siderocapsulatus</name>
    <dbReference type="NCBI Taxonomy" id="303"/>
    <lineage>
        <taxon>Bacteria</taxon>
        <taxon>Pseudomonadati</taxon>
        <taxon>Pseudomonadota</taxon>
        <taxon>Gammaproteobacteria</taxon>
        <taxon>Pseudomonadales</taxon>
        <taxon>Pseudomonadaceae</taxon>
        <taxon>Pseudomonas</taxon>
    </lineage>
</organism>
<protein>
    <submittedName>
        <fullName evidence="1">Uncharacterized protein</fullName>
    </submittedName>
</protein>
<reference evidence="1 2" key="1">
    <citation type="submission" date="2018-06" db="EMBL/GenBank/DDBJ databases">
        <title>The genome of Pseudomonas putida NX-1, a lignin degrader.</title>
        <authorList>
            <person name="Xu Z."/>
        </authorList>
    </citation>
    <scope>NUCLEOTIDE SEQUENCE [LARGE SCALE GENOMIC DNA]</scope>
    <source>
        <strain evidence="1 2">NX-1</strain>
    </source>
</reference>